<dbReference type="InterPro" id="IPR004474">
    <property type="entry name" value="LytR_CpsA_psr"/>
</dbReference>
<evidence type="ECO:0000313" key="3">
    <source>
        <dbReference type="EMBL" id="SCG76466.1"/>
    </source>
</evidence>
<dbReference type="PANTHER" id="PTHR33392:SF6">
    <property type="entry name" value="POLYISOPRENYL-TEICHOIC ACID--PEPTIDOGLYCAN TEICHOIC ACID TRANSFERASE TAGU"/>
    <property type="match status" value="1"/>
</dbReference>
<feature type="domain" description="Cell envelope-related transcriptional attenuator" evidence="2">
    <location>
        <begin position="72"/>
        <end position="224"/>
    </location>
</feature>
<dbReference type="Pfam" id="PF03816">
    <property type="entry name" value="LytR_cpsA_psr"/>
    <property type="match status" value="1"/>
</dbReference>
<dbReference type="NCBIfam" id="TIGR00350">
    <property type="entry name" value="lytR_cpsA_psr"/>
    <property type="match status" value="1"/>
</dbReference>
<dbReference type="AlphaFoldDB" id="A0A1C5K2G1"/>
<reference evidence="4" key="1">
    <citation type="submission" date="2016-06" db="EMBL/GenBank/DDBJ databases">
        <authorList>
            <person name="Varghese N."/>
            <person name="Submissions Spin"/>
        </authorList>
    </citation>
    <scope>NUCLEOTIDE SEQUENCE [LARGE SCALE GENOMIC DNA]</scope>
    <source>
        <strain evidence="4">DSM 43819</strain>
    </source>
</reference>
<dbReference type="InterPro" id="IPR050922">
    <property type="entry name" value="LytR/CpsA/Psr_CW_biosynth"/>
</dbReference>
<name>A0A1C5K2G1_9ACTN</name>
<sequence>MTALAVVLLFVLIGGGGLGSWLYVRSLENDVDKVDAFQGLQDEQRPVRAADSALNFLVVGKDQSEPSDTVSRTDTIMLVHVPHSRDRAQLISIPRDTWTTIPQSLPEDGGGPTKAKINAAYAWGGTPLLVRTIEGFTGVRIDHVVLLDFAGFGKVIDVLGGVDVTVDKPFTPMAVPGRVYQPGVHHMDSVMALDYARQRKQFADGDFSRMRHQQAIIAAVMRDASRKGVLANPAQLNDFLRATAGAVQVDRGLSVFDTVWDLREIRADDLTMLTSPTTGVGMVGDQSVMFPDMAASAKLFAAVKNDKMNDWLAAHPSAVNPN</sequence>
<accession>A0A1C5K2G1</accession>
<evidence type="ECO:0000259" key="2">
    <source>
        <dbReference type="Pfam" id="PF03816"/>
    </source>
</evidence>
<dbReference type="EMBL" id="LT607754">
    <property type="protein sequence ID" value="SCG76466.1"/>
    <property type="molecule type" value="Genomic_DNA"/>
</dbReference>
<comment type="similarity">
    <text evidence="1">Belongs to the LytR/CpsA/Psr (LCP) family.</text>
</comment>
<evidence type="ECO:0000256" key="1">
    <source>
        <dbReference type="ARBA" id="ARBA00006068"/>
    </source>
</evidence>
<dbReference type="RefSeq" id="WP_231929558.1">
    <property type="nucleotide sequence ID" value="NZ_LT607754.1"/>
</dbReference>
<proteinExistence type="inferred from homology"/>
<keyword evidence="4" id="KW-1185">Reference proteome</keyword>
<dbReference type="PANTHER" id="PTHR33392">
    <property type="entry name" value="POLYISOPRENYL-TEICHOIC ACID--PEPTIDOGLYCAN TEICHOIC ACID TRANSFERASE TAGU"/>
    <property type="match status" value="1"/>
</dbReference>
<evidence type="ECO:0000313" key="4">
    <source>
        <dbReference type="Proteomes" id="UP000198221"/>
    </source>
</evidence>
<gene>
    <name evidence="3" type="ORF">GA0070613_6004</name>
</gene>
<protein>
    <submittedName>
        <fullName evidence="3">Transcriptional attenuator, LytR family</fullName>
    </submittedName>
</protein>
<organism evidence="3 4">
    <name type="scientific">Micromonospora inositola</name>
    <dbReference type="NCBI Taxonomy" id="47865"/>
    <lineage>
        <taxon>Bacteria</taxon>
        <taxon>Bacillati</taxon>
        <taxon>Actinomycetota</taxon>
        <taxon>Actinomycetes</taxon>
        <taxon>Micromonosporales</taxon>
        <taxon>Micromonosporaceae</taxon>
        <taxon>Micromonospora</taxon>
    </lineage>
</organism>
<dbReference type="Gene3D" id="3.40.630.190">
    <property type="entry name" value="LCP protein"/>
    <property type="match status" value="1"/>
</dbReference>
<dbReference type="Proteomes" id="UP000198221">
    <property type="component" value="Chromosome I"/>
</dbReference>